<evidence type="ECO:0000256" key="1">
    <source>
        <dbReference type="SAM" id="SignalP"/>
    </source>
</evidence>
<reference evidence="2 3" key="1">
    <citation type="journal article" date="2024" name="Science">
        <title>Giant polyketide synthase enzymes in the biosynthesis of giant marine polyether toxins.</title>
        <authorList>
            <person name="Fallon T.R."/>
            <person name="Shende V.V."/>
            <person name="Wierzbicki I.H."/>
            <person name="Pendleton A.L."/>
            <person name="Watervoot N.F."/>
            <person name="Auber R.P."/>
            <person name="Gonzalez D.J."/>
            <person name="Wisecaver J.H."/>
            <person name="Moore B.S."/>
        </authorList>
    </citation>
    <scope>NUCLEOTIDE SEQUENCE [LARGE SCALE GENOMIC DNA]</scope>
    <source>
        <strain evidence="2 3">12B1</strain>
    </source>
</reference>
<comment type="caution">
    <text evidence="2">The sequence shown here is derived from an EMBL/GenBank/DDBJ whole genome shotgun (WGS) entry which is preliminary data.</text>
</comment>
<feature type="chain" id="PRO_5044279141" evidence="1">
    <location>
        <begin position="26"/>
        <end position="161"/>
    </location>
</feature>
<evidence type="ECO:0000313" key="2">
    <source>
        <dbReference type="EMBL" id="KAL1520022.1"/>
    </source>
</evidence>
<feature type="signal peptide" evidence="1">
    <location>
        <begin position="1"/>
        <end position="25"/>
    </location>
</feature>
<dbReference type="Proteomes" id="UP001515480">
    <property type="component" value="Unassembled WGS sequence"/>
</dbReference>
<dbReference type="AlphaFoldDB" id="A0AB34JFL4"/>
<dbReference type="EMBL" id="JBGBPQ010000009">
    <property type="protein sequence ID" value="KAL1520022.1"/>
    <property type="molecule type" value="Genomic_DNA"/>
</dbReference>
<keyword evidence="3" id="KW-1185">Reference proteome</keyword>
<accession>A0AB34JFL4</accession>
<proteinExistence type="predicted"/>
<name>A0AB34JFL4_PRYPA</name>
<sequence>MARRWRCWLGEALPAVLMLATMAMAGFTMDEAMAIHPDGTPVNPEAMRDALRNDQVPGDVWKSDQRLLQLVASDDLAAFTDYMQELHADRIFEADGSARDIREWRQSVRDDDRYSMLLQQSFPYVYNLIVDGTDDQVQDMLRAQRRAQSEAAREARIHQFF</sequence>
<gene>
    <name evidence="2" type="ORF">AB1Y20_023500</name>
</gene>
<evidence type="ECO:0000313" key="3">
    <source>
        <dbReference type="Proteomes" id="UP001515480"/>
    </source>
</evidence>
<organism evidence="2 3">
    <name type="scientific">Prymnesium parvum</name>
    <name type="common">Toxic golden alga</name>
    <dbReference type="NCBI Taxonomy" id="97485"/>
    <lineage>
        <taxon>Eukaryota</taxon>
        <taxon>Haptista</taxon>
        <taxon>Haptophyta</taxon>
        <taxon>Prymnesiophyceae</taxon>
        <taxon>Prymnesiales</taxon>
        <taxon>Prymnesiaceae</taxon>
        <taxon>Prymnesium</taxon>
    </lineage>
</organism>
<keyword evidence="1" id="KW-0732">Signal</keyword>
<protein>
    <submittedName>
        <fullName evidence="2">Uncharacterized protein</fullName>
    </submittedName>
</protein>